<protein>
    <submittedName>
        <fullName evidence="1">Uncharacterized protein</fullName>
    </submittedName>
</protein>
<evidence type="ECO:0000313" key="2">
    <source>
        <dbReference type="Proteomes" id="UP001501721"/>
    </source>
</evidence>
<evidence type="ECO:0000313" key="1">
    <source>
        <dbReference type="EMBL" id="GAA2492565.1"/>
    </source>
</evidence>
<proteinExistence type="predicted"/>
<reference evidence="1 2" key="1">
    <citation type="journal article" date="2019" name="Int. J. Syst. Evol. Microbiol.">
        <title>The Global Catalogue of Microorganisms (GCM) 10K type strain sequencing project: providing services to taxonomists for standard genome sequencing and annotation.</title>
        <authorList>
            <consortium name="The Broad Institute Genomics Platform"/>
            <consortium name="The Broad Institute Genome Sequencing Center for Infectious Disease"/>
            <person name="Wu L."/>
            <person name="Ma J."/>
        </authorList>
    </citation>
    <scope>NUCLEOTIDE SEQUENCE [LARGE SCALE GENOMIC DNA]</scope>
    <source>
        <strain evidence="1 2">JCM 6923</strain>
    </source>
</reference>
<name>A0ABN3LZA3_9ACTN</name>
<organism evidence="1 2">
    <name type="scientific">Streptomyces graminearus</name>
    <dbReference type="NCBI Taxonomy" id="284030"/>
    <lineage>
        <taxon>Bacteria</taxon>
        <taxon>Bacillati</taxon>
        <taxon>Actinomycetota</taxon>
        <taxon>Actinomycetes</taxon>
        <taxon>Kitasatosporales</taxon>
        <taxon>Streptomycetaceae</taxon>
        <taxon>Streptomyces</taxon>
    </lineage>
</organism>
<gene>
    <name evidence="1" type="ORF">GCM10010422_44330</name>
</gene>
<comment type="caution">
    <text evidence="1">The sequence shown here is derived from an EMBL/GenBank/DDBJ whole genome shotgun (WGS) entry which is preliminary data.</text>
</comment>
<sequence>MTFAYLHTPHSVTNRHRNLPVSLELLNSFRSTPEARIPPGRYAHGTHPRQIRDRLHVDNNDILNRLLEGEPPPAWTKRPNAKDDLRSRARELRQQGWTYDRIQVELGCSKSSISLWARDLPKPERKRSREEAAAIARRGWEARLRIREEERAQRKEKASAEIGALTDRELFLAGIALYWAEGSKSKPYARRECVTFINSDPDVIALYLAWLDLLAVEKGRMRFRVMIHERADVDAAKRYWADLAAVDVAVFLKATLKKHNPKTVRKNTGDSYRGCLVIKLLQGADLYQRIEGWWTGLATDARARLG</sequence>
<dbReference type="Proteomes" id="UP001501721">
    <property type="component" value="Unassembled WGS sequence"/>
</dbReference>
<accession>A0ABN3LZA3</accession>
<keyword evidence="2" id="KW-1185">Reference proteome</keyword>
<dbReference type="EMBL" id="BAAATL010000021">
    <property type="protein sequence ID" value="GAA2492565.1"/>
    <property type="molecule type" value="Genomic_DNA"/>
</dbReference>